<name>A0AAV9IUE6_CYACA</name>
<dbReference type="InterPro" id="IPR050118">
    <property type="entry name" value="Pur/Pyrimidine_PRTase"/>
</dbReference>
<keyword evidence="2" id="KW-0660">Purine salvage</keyword>
<dbReference type="SUPFAM" id="SSF52972">
    <property type="entry name" value="ITPase-like"/>
    <property type="match status" value="1"/>
</dbReference>
<evidence type="ECO:0008006" key="6">
    <source>
        <dbReference type="Google" id="ProtNLM"/>
    </source>
</evidence>
<evidence type="ECO:0000256" key="2">
    <source>
        <dbReference type="ARBA" id="ARBA00022726"/>
    </source>
</evidence>
<feature type="compositionally biased region" description="Acidic residues" evidence="3">
    <location>
        <begin position="432"/>
        <end position="442"/>
    </location>
</feature>
<dbReference type="GO" id="GO:0006166">
    <property type="term" value="P:purine ribonucleoside salvage"/>
    <property type="evidence" value="ECO:0007669"/>
    <property type="project" value="UniProtKB-KW"/>
</dbReference>
<dbReference type="PANTHER" id="PTHR43864:SF1">
    <property type="entry name" value="XANTHINE PHOSPHORIBOSYLTRANSFERASE"/>
    <property type="match status" value="1"/>
</dbReference>
<keyword evidence="1" id="KW-0808">Transferase</keyword>
<feature type="region of interest" description="Disordered" evidence="3">
    <location>
        <begin position="185"/>
        <end position="218"/>
    </location>
</feature>
<feature type="region of interest" description="Disordered" evidence="3">
    <location>
        <begin position="27"/>
        <end position="47"/>
    </location>
</feature>
<feature type="region of interest" description="Disordered" evidence="3">
    <location>
        <begin position="432"/>
        <end position="452"/>
    </location>
</feature>
<dbReference type="Gene3D" id="3.90.950.10">
    <property type="match status" value="1"/>
</dbReference>
<accession>A0AAV9IUE6</accession>
<evidence type="ECO:0000313" key="5">
    <source>
        <dbReference type="Proteomes" id="UP001301350"/>
    </source>
</evidence>
<comment type="caution">
    <text evidence="4">The sequence shown here is derived from an EMBL/GenBank/DDBJ whole genome shotgun (WGS) entry which is preliminary data.</text>
</comment>
<feature type="compositionally biased region" description="Low complexity" evidence="3">
    <location>
        <begin position="195"/>
        <end position="218"/>
    </location>
</feature>
<reference evidence="4 5" key="1">
    <citation type="submission" date="2022-07" db="EMBL/GenBank/DDBJ databases">
        <title>Genome-wide signatures of adaptation to extreme environments.</title>
        <authorList>
            <person name="Cho C.H."/>
            <person name="Yoon H.S."/>
        </authorList>
    </citation>
    <scope>NUCLEOTIDE SEQUENCE [LARGE SCALE GENOMIC DNA]</scope>
    <source>
        <strain evidence="4 5">DBV 063 E5</strain>
    </source>
</reference>
<dbReference type="InterPro" id="IPR000836">
    <property type="entry name" value="PRTase_dom"/>
</dbReference>
<dbReference type="GO" id="GO:0016740">
    <property type="term" value="F:transferase activity"/>
    <property type="evidence" value="ECO:0007669"/>
    <property type="project" value="UniProtKB-KW"/>
</dbReference>
<evidence type="ECO:0000256" key="3">
    <source>
        <dbReference type="SAM" id="MobiDB-lite"/>
    </source>
</evidence>
<evidence type="ECO:0000256" key="1">
    <source>
        <dbReference type="ARBA" id="ARBA00022679"/>
    </source>
</evidence>
<dbReference type="InterPro" id="IPR029057">
    <property type="entry name" value="PRTase-like"/>
</dbReference>
<proteinExistence type="predicted"/>
<organism evidence="4 5">
    <name type="scientific">Cyanidium caldarium</name>
    <name type="common">Red alga</name>
    <dbReference type="NCBI Taxonomy" id="2771"/>
    <lineage>
        <taxon>Eukaryota</taxon>
        <taxon>Rhodophyta</taxon>
        <taxon>Bangiophyceae</taxon>
        <taxon>Cyanidiales</taxon>
        <taxon>Cyanidiaceae</taxon>
        <taxon>Cyanidium</taxon>
    </lineage>
</organism>
<dbReference type="PANTHER" id="PTHR43864">
    <property type="entry name" value="HYPOXANTHINE/GUANINE PHOSPHORIBOSYLTRANSFERASE"/>
    <property type="match status" value="1"/>
</dbReference>
<keyword evidence="5" id="KW-1185">Reference proteome</keyword>
<protein>
    <recommendedName>
        <fullName evidence="6">Phosphoribosyltransferase domain-containing protein</fullName>
    </recommendedName>
</protein>
<dbReference type="EMBL" id="JANCYW010000006">
    <property type="protein sequence ID" value="KAK4535740.1"/>
    <property type="molecule type" value="Genomic_DNA"/>
</dbReference>
<dbReference type="InterPro" id="IPR029001">
    <property type="entry name" value="ITPase-like_fam"/>
</dbReference>
<dbReference type="SUPFAM" id="SSF53271">
    <property type="entry name" value="PRTase-like"/>
    <property type="match status" value="1"/>
</dbReference>
<dbReference type="AlphaFoldDB" id="A0AAV9IUE6"/>
<dbReference type="CDD" id="cd06223">
    <property type="entry name" value="PRTases_typeI"/>
    <property type="match status" value="1"/>
</dbReference>
<dbReference type="Proteomes" id="UP001301350">
    <property type="component" value="Unassembled WGS sequence"/>
</dbReference>
<gene>
    <name evidence="4" type="ORF">CDCA_CDCA06G1765</name>
</gene>
<sequence>MACWCASGPHEGIRVRENCGANADLGRMPHNGGSGRSQSSTVGGDGFSLAMLGRHGHGLPLGFASPGTQTPLTRMAQCAASCRVDDVAAVRFGWRAGRASWAPLRACRGRTRRRAFQDDLLAKRRTHCGGRCTSLRMSEEDHGGNGADRVLREREESPEWLQYFQRTSGRKAKGGYEEPVVPIADQDASVASNDAPSASSATEPGTATTSTTTTRAPETLFRSPSLEAYAVSAECTYLRTASRPVQIQYVDYKEVWYTAMSAQKVLEARGLFARGDVCVLRNFADFEELDPKVSRRLAPAEEARLKAELVYRATGMPAIAEVTTFEIEPNPGSSTSRRYFFSRYGRPGEAAQDVDALMEKLRPISEVRRQTHFITTFVFYDGERVLQTSGKLNADIAVATSAFYTNSASVALIKLLEKMIDRLGLEAEVYDPAEEEREDTEEIYPPIGPRTDADLEEDAGEMGAEMLGVRLFREARVLANGRLDVSRFLGANAEAELMHECALNLMGRFDSVQATKILTVEALGTAAAMMLSETLEVPLVHAADISEGRAEGADLLSLSVPASADAPQRCLGIERDCLGPDDCVLIIGDFMAGGTVLETLSRLVRAAGADVAGVGVLIERRGYHGRERLARFRVDVESLVEVEFSKTQRLKVYVEDALFEETELPGANSAGEIMGDGASDWEV</sequence>
<dbReference type="Gene3D" id="3.40.50.2020">
    <property type="match status" value="1"/>
</dbReference>
<evidence type="ECO:0000313" key="4">
    <source>
        <dbReference type="EMBL" id="KAK4535740.1"/>
    </source>
</evidence>